<evidence type="ECO:0000259" key="11">
    <source>
        <dbReference type="Pfam" id="PF23390"/>
    </source>
</evidence>
<keyword evidence="3" id="KW-0853">WD repeat</keyword>
<feature type="domain" description="IFT80/172/WDR35 TPR" evidence="10">
    <location>
        <begin position="689"/>
        <end position="779"/>
    </location>
</feature>
<dbReference type="GO" id="GO:0042073">
    <property type="term" value="P:intraciliary transport"/>
    <property type="evidence" value="ECO:0007669"/>
    <property type="project" value="TreeGrafter"/>
</dbReference>
<dbReference type="AlphaFoldDB" id="A0A8S1JTB3"/>
<evidence type="ECO:0000313" key="15">
    <source>
        <dbReference type="Proteomes" id="UP000688137"/>
    </source>
</evidence>
<evidence type="ECO:0000259" key="9">
    <source>
        <dbReference type="Pfam" id="PF23145"/>
    </source>
</evidence>
<dbReference type="InterPro" id="IPR056170">
    <property type="entry name" value="Znf_IFT121-like"/>
</dbReference>
<keyword evidence="8" id="KW-0966">Cell projection</keyword>
<reference evidence="14" key="1">
    <citation type="submission" date="2021-01" db="EMBL/GenBank/DDBJ databases">
        <authorList>
            <consortium name="Genoscope - CEA"/>
            <person name="William W."/>
        </authorList>
    </citation>
    <scope>NUCLEOTIDE SEQUENCE</scope>
</reference>
<dbReference type="PANTHER" id="PTHR15722">
    <property type="entry name" value="IFT140/172-RELATED"/>
    <property type="match status" value="1"/>
</dbReference>
<evidence type="ECO:0000259" key="12">
    <source>
        <dbReference type="Pfam" id="PF24797"/>
    </source>
</evidence>
<evidence type="ECO:0000256" key="6">
    <source>
        <dbReference type="ARBA" id="ARBA00023069"/>
    </source>
</evidence>
<dbReference type="InterPro" id="IPR056158">
    <property type="entry name" value="Beta-prop_IFT121_2nd"/>
</dbReference>
<dbReference type="Pfam" id="PF24797">
    <property type="entry name" value="Beta-prop_WDR35_TULP_N"/>
    <property type="match status" value="1"/>
</dbReference>
<keyword evidence="4" id="KW-0677">Repeat</keyword>
<dbReference type="Pfam" id="PF23145">
    <property type="entry name" value="Zf_2nd_IFT121"/>
    <property type="match status" value="1"/>
</dbReference>
<evidence type="ECO:0000256" key="3">
    <source>
        <dbReference type="ARBA" id="ARBA00022574"/>
    </source>
</evidence>
<evidence type="ECO:0000313" key="14">
    <source>
        <dbReference type="EMBL" id="CAD8043426.1"/>
    </source>
</evidence>
<feature type="domain" description="IFT121 second beta-propeller" evidence="11">
    <location>
        <begin position="345"/>
        <end position="646"/>
    </location>
</feature>
<accession>A0A8S1JTB3</accession>
<proteinExistence type="predicted"/>
<dbReference type="EMBL" id="CAJJDM010000002">
    <property type="protein sequence ID" value="CAD8043426.1"/>
    <property type="molecule type" value="Genomic_DNA"/>
</dbReference>
<evidence type="ECO:0000256" key="5">
    <source>
        <dbReference type="ARBA" id="ARBA00022794"/>
    </source>
</evidence>
<evidence type="ECO:0000256" key="2">
    <source>
        <dbReference type="ARBA" id="ARBA00022490"/>
    </source>
</evidence>
<dbReference type="GO" id="GO:0005930">
    <property type="term" value="C:axoneme"/>
    <property type="evidence" value="ECO:0007669"/>
    <property type="project" value="TreeGrafter"/>
</dbReference>
<evidence type="ECO:0000256" key="7">
    <source>
        <dbReference type="ARBA" id="ARBA00023212"/>
    </source>
</evidence>
<organism evidence="14 15">
    <name type="scientific">Paramecium primaurelia</name>
    <dbReference type="NCBI Taxonomy" id="5886"/>
    <lineage>
        <taxon>Eukaryota</taxon>
        <taxon>Sar</taxon>
        <taxon>Alveolata</taxon>
        <taxon>Ciliophora</taxon>
        <taxon>Intramacronucleata</taxon>
        <taxon>Oligohymenophorea</taxon>
        <taxon>Peniculida</taxon>
        <taxon>Parameciidae</taxon>
        <taxon>Paramecium</taxon>
    </lineage>
</organism>
<dbReference type="Pfam" id="PF25768">
    <property type="entry name" value="TPR_IFT121"/>
    <property type="match status" value="1"/>
</dbReference>
<dbReference type="Pfam" id="PF23390">
    <property type="entry name" value="Beta-prop_WDR35_2nd"/>
    <property type="match status" value="1"/>
</dbReference>
<sequence>MFSFLVKKIGMLNQGKVHCIAWNQEEGWIAIGGEHAPQGQKKGLLKIIKLDDQKAGIQGQQAKLPYDTILEQHTGKVNIIIWNERYQKLTTSDDQGQIIVWINLGNEWVEEMVNNRQKSNVTDMKWSPDGFKIGIIYEDGAVIIGSVEGNRLWGKDYQYRLGLIEWSPDSKLMILGTADGQVIIHDQNGNQLNSLKMTCLMGLVDPKNYFAPNQQIAAVQWYEYGKMYTDETLPGLLIGYTCGRVQLMKNDKDESPILINTDMIVSSIRWSPNGSMFAVAGSLKEKDDQRAVVQFYSNMGDHLKTLRVANTDKVNSLSFEGDGLRLVMGVGQTVYVANLKLDYKWSYLSQSETLIFAYQRQDRMEFTIIFWDTKREQKSIRYMKGLLDIKGSNDCCVLISLVEQDTWKVELCNSIGSPLDTKFISIDPKYSCMTKTHIIIANNDYVYLWQYRNQVQRLTTFESNQNTGIRKIGKEMAWFIDENPDSQVIYDKDTFNLEKQTDEIICAIQANENYLFIGRINGNILKFTLPYVSVEPKYFLENRPNIININCNSTRLSIIDIMGNLQLLDISVASGKLLDFDKKDCWQVVWSDNDPLQFAVMEKGRIHLVRDVNAEDPYPCEAYLCSFSELTVRGALLDDIMMSPDGQLRADELLVYYESRLFKEIKESIQKTLPKEMFSIIEKQPSNTLWQLLAQKALEELDFSIAEKCYLKLEDYAGLQFIKRILDYDEKEKQKAEVYVFLKRFDEAEKILREIERKDLAVQMRMKTGDYQRVLFLSKDLVGADEVTVQTQNKLGNYYCDQGEWEKAQQQFKLSNNIEKLIETSFMIEDYQTLEELANSMQEGNALLCDLGERFQLLGMAKSAIKCFEKAGDIKKAIDCAVLLNAWNFAVELAERHNFVQIEGLLQQYAAQLLEQRMKLEAAELYRKANHNSDAARLLSQIGEDLIKSDQSPLVVKKLFVMAALEVDLYKKKLYDVTMTAQNNTIAHTLDQLVTNDLNHSADKVLNNPWRQAEAWHFYILTQKFLYSGNYKYALKSAIRLCEFELDMDPKRIYSLLALAAYYNKSYKECARAFVKLENLENITEEERERYQQVAAQIFVKNAPEDQVCDAIQCPKPSCGNKKITEYQLFCKECGTIFGVCVASGKSIYGQKFYTCKACKHKMIDQEVQSQALKFCSLCHTPIDFNRFGKHGDKQL</sequence>
<feature type="domain" description="IFT121-like zinc finger" evidence="9">
    <location>
        <begin position="1140"/>
        <end position="1183"/>
    </location>
</feature>
<protein>
    <submittedName>
        <fullName evidence="14">Uncharacterized protein</fullName>
    </submittedName>
</protein>
<keyword evidence="5" id="KW-0970">Cilium biogenesis/degradation</keyword>
<evidence type="ECO:0000256" key="8">
    <source>
        <dbReference type="ARBA" id="ARBA00023273"/>
    </source>
</evidence>
<dbReference type="PIRSF" id="PIRSF037536">
    <property type="entry name" value="WD_repeat_p35"/>
    <property type="match status" value="1"/>
</dbReference>
<dbReference type="InterPro" id="IPR056157">
    <property type="entry name" value="TPR_IFT80_172_dom"/>
</dbReference>
<comment type="subcellular location">
    <subcellularLocation>
        <location evidence="1">Cytoplasm</location>
        <location evidence="1">Cytoskeleton</location>
        <location evidence="1">Cilium basal body</location>
    </subcellularLocation>
</comment>
<dbReference type="PANTHER" id="PTHR15722:SF8">
    <property type="entry name" value="ANAPHASE-PROMOTING COMPLEX SUBUNIT 4-LIKE WD40 DOMAIN-CONTAINING PROTEIN"/>
    <property type="match status" value="1"/>
</dbReference>
<gene>
    <name evidence="14" type="ORF">PPRIM_AZ9-3.1.T0050077</name>
</gene>
<dbReference type="OMA" id="CVSETHM"/>
<keyword evidence="2" id="KW-0963">Cytoplasm</keyword>
<keyword evidence="15" id="KW-1185">Reference proteome</keyword>
<feature type="domain" description="IFT121-like TPR repeats" evidence="13">
    <location>
        <begin position="1008"/>
        <end position="1106"/>
    </location>
</feature>
<dbReference type="Pfam" id="PF25170">
    <property type="entry name" value="TPR_WDR35"/>
    <property type="match status" value="1"/>
</dbReference>
<keyword evidence="6" id="KW-0969">Cilium</keyword>
<dbReference type="Proteomes" id="UP000688137">
    <property type="component" value="Unassembled WGS sequence"/>
</dbReference>
<evidence type="ECO:0000256" key="1">
    <source>
        <dbReference type="ARBA" id="ARBA00004120"/>
    </source>
</evidence>
<evidence type="ECO:0000259" key="10">
    <source>
        <dbReference type="Pfam" id="PF23387"/>
    </source>
</evidence>
<dbReference type="InterPro" id="IPR057979">
    <property type="entry name" value="TPR_IFT121"/>
</dbReference>
<dbReference type="InterPro" id="IPR057361">
    <property type="entry name" value="TPR_WDR35"/>
</dbReference>
<dbReference type="InterPro" id="IPR056159">
    <property type="entry name" value="Beta-prop_IFT121_TULP_N"/>
</dbReference>
<evidence type="ECO:0000259" key="13">
    <source>
        <dbReference type="Pfam" id="PF25768"/>
    </source>
</evidence>
<keyword evidence="7" id="KW-0206">Cytoskeleton</keyword>
<name>A0A8S1JTB3_PARPR</name>
<feature type="domain" description="IFT121/TULP4 N-terminal" evidence="12">
    <location>
        <begin position="1"/>
        <end position="340"/>
    </location>
</feature>
<dbReference type="GO" id="GO:0036064">
    <property type="term" value="C:ciliary basal body"/>
    <property type="evidence" value="ECO:0007669"/>
    <property type="project" value="TreeGrafter"/>
</dbReference>
<comment type="caution">
    <text evidence="14">The sequence shown here is derived from an EMBL/GenBank/DDBJ whole genome shotgun (WGS) entry which is preliminary data.</text>
</comment>
<evidence type="ECO:0000256" key="4">
    <source>
        <dbReference type="ARBA" id="ARBA00022737"/>
    </source>
</evidence>
<dbReference type="InterPro" id="IPR017233">
    <property type="entry name" value="WDR35"/>
</dbReference>
<dbReference type="Pfam" id="PF23387">
    <property type="entry name" value="TPR_IFT80_172"/>
    <property type="match status" value="1"/>
</dbReference>